<dbReference type="SUPFAM" id="SSF81321">
    <property type="entry name" value="Family A G protein-coupled receptor-like"/>
    <property type="match status" value="1"/>
</dbReference>
<keyword evidence="1" id="KW-0472">Membrane</keyword>
<evidence type="ECO:0000256" key="1">
    <source>
        <dbReference type="SAM" id="Phobius"/>
    </source>
</evidence>
<feature type="domain" description="7TM GPCR serpentine receptor class x (Srx)" evidence="2">
    <location>
        <begin position="85"/>
        <end position="338"/>
    </location>
</feature>
<dbReference type="InterPro" id="IPR019430">
    <property type="entry name" value="7TM_GPCR_serpentine_rcpt_Srx"/>
</dbReference>
<dbReference type="OrthoDB" id="5817761at2759"/>
<sequence length="338" mass="39221">MRSDILISFIDGTRQSSEAFHQNEQYGKFMTPMTGRTLRIKNTNYRSGAYYVQYFVRELYDILIIKLLLFSKMAVNAWGGYILLVVSPIGTISNFAVIILCYRLQFFKNSFGYLTANQALGAALLNSGYLFYIVPTMIFNIEIFETCSHHFCYAILIGYELSTQSHFLISLNRFLACYTPMAYDTIFSTFATKIIIILTWTYAIGVCTLFYIILDCRIFFNPRDGFFYYLETPTCDFISWYADFCKFALLVVLIIVMDICTVLKIRSLNKKIGQAVLNREAIKKRKRDMNYLKQTVFQGMAFAFDLAAFFIISPFVEDQNVRFLMTTFTWSFIHTIDG</sequence>
<protein>
    <recommendedName>
        <fullName evidence="2">7TM GPCR serpentine receptor class x (Srx) domain-containing protein</fullName>
    </recommendedName>
</protein>
<dbReference type="EMBL" id="CADEPM010000001">
    <property type="protein sequence ID" value="CAB3396469.1"/>
    <property type="molecule type" value="Genomic_DNA"/>
</dbReference>
<feature type="transmembrane region" description="Helical" evidence="1">
    <location>
        <begin position="194"/>
        <end position="220"/>
    </location>
</feature>
<proteinExistence type="predicted"/>
<dbReference type="Pfam" id="PF10328">
    <property type="entry name" value="7TM_GPCR_Srx"/>
    <property type="match status" value="1"/>
</dbReference>
<accession>A0A8S1E6G3</accession>
<dbReference type="CDD" id="cd00637">
    <property type="entry name" value="7tm_classA_rhodopsin-like"/>
    <property type="match status" value="1"/>
</dbReference>
<feature type="transmembrane region" description="Helical" evidence="1">
    <location>
        <begin position="295"/>
        <end position="316"/>
    </location>
</feature>
<dbReference type="AlphaFoldDB" id="A0A8S1E6G3"/>
<dbReference type="Gene3D" id="1.20.1070.10">
    <property type="entry name" value="Rhodopsin 7-helix transmembrane proteins"/>
    <property type="match status" value="1"/>
</dbReference>
<feature type="transmembrane region" description="Helical" evidence="1">
    <location>
        <begin position="78"/>
        <end position="102"/>
    </location>
</feature>
<gene>
    <name evidence="3" type="ORF">CBOVIS_LOCUS18</name>
</gene>
<evidence type="ECO:0000313" key="3">
    <source>
        <dbReference type="EMBL" id="CAB3396469.1"/>
    </source>
</evidence>
<keyword evidence="4" id="KW-1185">Reference proteome</keyword>
<feature type="transmembrane region" description="Helical" evidence="1">
    <location>
        <begin position="240"/>
        <end position="263"/>
    </location>
</feature>
<dbReference type="PANTHER" id="PTHR23017:SF44">
    <property type="entry name" value="G-PROTEIN COUPLED RECEPTORS FAMILY 1 PROFILE DOMAIN-CONTAINING PROTEIN"/>
    <property type="match status" value="1"/>
</dbReference>
<reference evidence="3 4" key="1">
    <citation type="submission" date="2020-04" db="EMBL/GenBank/DDBJ databases">
        <authorList>
            <person name="Laetsch R D."/>
            <person name="Stevens L."/>
            <person name="Kumar S."/>
            <person name="Blaxter L. M."/>
        </authorList>
    </citation>
    <scope>NUCLEOTIDE SEQUENCE [LARGE SCALE GENOMIC DNA]</scope>
</reference>
<name>A0A8S1E6G3_9PELO</name>
<dbReference type="PANTHER" id="PTHR23017">
    <property type="entry name" value="SERPENTINE RECEPTOR, CLASS X"/>
    <property type="match status" value="1"/>
</dbReference>
<keyword evidence="1" id="KW-0812">Transmembrane</keyword>
<dbReference type="Proteomes" id="UP000494206">
    <property type="component" value="Unassembled WGS sequence"/>
</dbReference>
<evidence type="ECO:0000259" key="2">
    <source>
        <dbReference type="Pfam" id="PF10328"/>
    </source>
</evidence>
<comment type="caution">
    <text evidence="3">The sequence shown here is derived from an EMBL/GenBank/DDBJ whole genome shotgun (WGS) entry which is preliminary data.</text>
</comment>
<keyword evidence="1" id="KW-1133">Transmembrane helix</keyword>
<organism evidence="3 4">
    <name type="scientific">Caenorhabditis bovis</name>
    <dbReference type="NCBI Taxonomy" id="2654633"/>
    <lineage>
        <taxon>Eukaryota</taxon>
        <taxon>Metazoa</taxon>
        <taxon>Ecdysozoa</taxon>
        <taxon>Nematoda</taxon>
        <taxon>Chromadorea</taxon>
        <taxon>Rhabditida</taxon>
        <taxon>Rhabditina</taxon>
        <taxon>Rhabditomorpha</taxon>
        <taxon>Rhabditoidea</taxon>
        <taxon>Rhabditidae</taxon>
        <taxon>Peloderinae</taxon>
        <taxon>Caenorhabditis</taxon>
    </lineage>
</organism>
<evidence type="ECO:0000313" key="4">
    <source>
        <dbReference type="Proteomes" id="UP000494206"/>
    </source>
</evidence>